<reference evidence="3" key="1">
    <citation type="submission" date="2022-11" db="UniProtKB">
        <authorList>
            <consortium name="WormBaseParasite"/>
        </authorList>
    </citation>
    <scope>IDENTIFICATION</scope>
</reference>
<dbReference type="Proteomes" id="UP000887577">
    <property type="component" value="Unplaced"/>
</dbReference>
<dbReference type="WBParaSite" id="PSU_v2.g868.t1">
    <property type="protein sequence ID" value="PSU_v2.g868.t1"/>
    <property type="gene ID" value="PSU_v2.g868"/>
</dbReference>
<sequence>MEEVLGKQGLRDLQNGNVSNLTEKFKEAGINIDQKEAFAIADKYVTAMKDHGYDMEQTEKSLEIEKNLSDLETDKQQLETERSLAESKRQDDLKDTSKLGL</sequence>
<keyword evidence="2" id="KW-1185">Reference proteome</keyword>
<evidence type="ECO:0000313" key="2">
    <source>
        <dbReference type="Proteomes" id="UP000887577"/>
    </source>
</evidence>
<evidence type="ECO:0000313" key="3">
    <source>
        <dbReference type="WBParaSite" id="PSU_v2.g868.t1"/>
    </source>
</evidence>
<dbReference type="AlphaFoldDB" id="A0A914Z7L1"/>
<feature type="region of interest" description="Disordered" evidence="1">
    <location>
        <begin position="75"/>
        <end position="101"/>
    </location>
</feature>
<protein>
    <submittedName>
        <fullName evidence="3">Uncharacterized protein</fullName>
    </submittedName>
</protein>
<proteinExistence type="predicted"/>
<accession>A0A914Z7L1</accession>
<evidence type="ECO:0000256" key="1">
    <source>
        <dbReference type="SAM" id="MobiDB-lite"/>
    </source>
</evidence>
<name>A0A914Z7L1_9BILA</name>
<organism evidence="2 3">
    <name type="scientific">Panagrolaimus superbus</name>
    <dbReference type="NCBI Taxonomy" id="310955"/>
    <lineage>
        <taxon>Eukaryota</taxon>
        <taxon>Metazoa</taxon>
        <taxon>Ecdysozoa</taxon>
        <taxon>Nematoda</taxon>
        <taxon>Chromadorea</taxon>
        <taxon>Rhabditida</taxon>
        <taxon>Tylenchina</taxon>
        <taxon>Panagrolaimomorpha</taxon>
        <taxon>Panagrolaimoidea</taxon>
        <taxon>Panagrolaimidae</taxon>
        <taxon>Panagrolaimus</taxon>
    </lineage>
</organism>